<dbReference type="AlphaFoldDB" id="A0A9E2S788"/>
<name>A0A9E2S788_9BACT</name>
<evidence type="ECO:0000256" key="2">
    <source>
        <dbReference type="SAM" id="Phobius"/>
    </source>
</evidence>
<organism evidence="3 4">
    <name type="scientific">Pinibacter aurantiacus</name>
    <dbReference type="NCBI Taxonomy" id="2851599"/>
    <lineage>
        <taxon>Bacteria</taxon>
        <taxon>Pseudomonadati</taxon>
        <taxon>Bacteroidota</taxon>
        <taxon>Chitinophagia</taxon>
        <taxon>Chitinophagales</taxon>
        <taxon>Chitinophagaceae</taxon>
        <taxon>Pinibacter</taxon>
    </lineage>
</organism>
<dbReference type="Proteomes" id="UP000812270">
    <property type="component" value="Unassembled WGS sequence"/>
</dbReference>
<dbReference type="RefSeq" id="WP_217791561.1">
    <property type="nucleotide sequence ID" value="NZ_JAHSPG010000008.1"/>
</dbReference>
<feature type="transmembrane region" description="Helical" evidence="2">
    <location>
        <begin position="12"/>
        <end position="32"/>
    </location>
</feature>
<gene>
    <name evidence="3" type="ORF">KTO63_12160</name>
</gene>
<protein>
    <submittedName>
        <fullName evidence="3">DUF3106 domain-containing protein</fullName>
    </submittedName>
</protein>
<keyword evidence="2" id="KW-0812">Transmembrane</keyword>
<comment type="caution">
    <text evidence="3">The sequence shown here is derived from an EMBL/GenBank/DDBJ whole genome shotgun (WGS) entry which is preliminary data.</text>
</comment>
<feature type="transmembrane region" description="Helical" evidence="2">
    <location>
        <begin position="38"/>
        <end position="61"/>
    </location>
</feature>
<reference evidence="3" key="1">
    <citation type="submission" date="2021-06" db="EMBL/GenBank/DDBJ databases">
        <authorList>
            <person name="Huq M.A."/>
        </authorList>
    </citation>
    <scope>NUCLEOTIDE SEQUENCE</scope>
    <source>
        <strain evidence="3">MAH-26</strain>
    </source>
</reference>
<evidence type="ECO:0000313" key="4">
    <source>
        <dbReference type="Proteomes" id="UP000812270"/>
    </source>
</evidence>
<evidence type="ECO:0000313" key="3">
    <source>
        <dbReference type="EMBL" id="MBV4357908.1"/>
    </source>
</evidence>
<evidence type="ECO:0000256" key="1">
    <source>
        <dbReference type="SAM" id="MobiDB-lite"/>
    </source>
</evidence>
<feature type="compositionally biased region" description="Polar residues" evidence="1">
    <location>
        <begin position="116"/>
        <end position="131"/>
    </location>
</feature>
<sequence>MKRGFFFKKFIMMLLFGTAAVLLFSFIVMSLWNGILPSVIHVSAITFPQAIGILVLSKILFSGFKGGPRRGGPWGGGPGAWKEGMRDKWQKMTPEEQEKFKQKMRERCGSWRRGFNEQQPAANTSAANVNTGEGGTE</sequence>
<feature type="region of interest" description="Disordered" evidence="1">
    <location>
        <begin position="112"/>
        <end position="137"/>
    </location>
</feature>
<keyword evidence="2" id="KW-1133">Transmembrane helix</keyword>
<dbReference type="EMBL" id="JAHSPG010000008">
    <property type="protein sequence ID" value="MBV4357908.1"/>
    <property type="molecule type" value="Genomic_DNA"/>
</dbReference>
<keyword evidence="2" id="KW-0472">Membrane</keyword>
<keyword evidence="4" id="KW-1185">Reference proteome</keyword>
<accession>A0A9E2S788</accession>
<proteinExistence type="predicted"/>